<dbReference type="EMBL" id="CABL01000017">
    <property type="protein sequence ID" value="CBH75930.1"/>
    <property type="molecule type" value="Genomic_DNA"/>
</dbReference>
<dbReference type="Pfam" id="PF00006">
    <property type="entry name" value="ATP-synt_ab"/>
    <property type="match status" value="1"/>
</dbReference>
<dbReference type="PANTHER" id="PTHR15184">
    <property type="entry name" value="ATP SYNTHASE"/>
    <property type="match status" value="1"/>
</dbReference>
<dbReference type="SMART" id="SM00382">
    <property type="entry name" value="AAA"/>
    <property type="match status" value="1"/>
</dbReference>
<dbReference type="InterPro" id="IPR020003">
    <property type="entry name" value="ATPase_a/bsu_AS"/>
</dbReference>
<evidence type="ECO:0000256" key="1">
    <source>
        <dbReference type="ARBA" id="ARBA00022448"/>
    </source>
</evidence>
<evidence type="ECO:0000256" key="2">
    <source>
        <dbReference type="ARBA" id="ARBA00022741"/>
    </source>
</evidence>
<comment type="caution">
    <text evidence="7">The sequence shown here is derived from an EMBL/GenBank/DDBJ whole genome shotgun (WGS) entry which is preliminary data.</text>
</comment>
<name>E6PHJ2_9ZZZZ</name>
<dbReference type="InterPro" id="IPR003593">
    <property type="entry name" value="AAA+_ATPase"/>
</dbReference>
<evidence type="ECO:0000256" key="5">
    <source>
        <dbReference type="SAM" id="MobiDB-lite"/>
    </source>
</evidence>
<dbReference type="AlphaFoldDB" id="E6PHJ2"/>
<dbReference type="InterPro" id="IPR027417">
    <property type="entry name" value="P-loop_NTPase"/>
</dbReference>
<protein>
    <submittedName>
        <fullName evidence="7">Flagellum-specific ATP synthase</fullName>
        <ecNumber evidence="7">3.6.3.14</ecNumber>
    </submittedName>
</protein>
<accession>E6PHJ2</accession>
<proteinExistence type="predicted"/>
<dbReference type="Gene3D" id="3.40.50.12240">
    <property type="match status" value="1"/>
</dbReference>
<dbReference type="InterPro" id="IPR000194">
    <property type="entry name" value="ATPase_F1/V1/A1_a/bsu_nucl-bd"/>
</dbReference>
<keyword evidence="1" id="KW-0813">Transport</keyword>
<keyword evidence="4" id="KW-1278">Translocase</keyword>
<evidence type="ECO:0000256" key="3">
    <source>
        <dbReference type="ARBA" id="ARBA00022840"/>
    </source>
</evidence>
<dbReference type="GO" id="GO:0005524">
    <property type="term" value="F:ATP binding"/>
    <property type="evidence" value="ECO:0007669"/>
    <property type="project" value="UniProtKB-KW"/>
</dbReference>
<evidence type="ECO:0000259" key="6">
    <source>
        <dbReference type="SMART" id="SM00382"/>
    </source>
</evidence>
<dbReference type="GO" id="GO:0016787">
    <property type="term" value="F:hydrolase activity"/>
    <property type="evidence" value="ECO:0007669"/>
    <property type="project" value="UniProtKB-KW"/>
</dbReference>
<dbReference type="PANTHER" id="PTHR15184:SF9">
    <property type="entry name" value="SPI-1 TYPE 3 SECRETION SYSTEM ATPASE"/>
    <property type="match status" value="1"/>
</dbReference>
<dbReference type="EC" id="3.6.3.14" evidence="7"/>
<evidence type="ECO:0000313" key="7">
    <source>
        <dbReference type="EMBL" id="CBH75930.1"/>
    </source>
</evidence>
<dbReference type="PROSITE" id="PS00152">
    <property type="entry name" value="ATPASE_ALPHA_BETA"/>
    <property type="match status" value="1"/>
</dbReference>
<keyword evidence="3" id="KW-0067">ATP-binding</keyword>
<dbReference type="GO" id="GO:0046933">
    <property type="term" value="F:proton-transporting ATP synthase activity, rotational mechanism"/>
    <property type="evidence" value="ECO:0007669"/>
    <property type="project" value="TreeGrafter"/>
</dbReference>
<dbReference type="InterPro" id="IPR050053">
    <property type="entry name" value="ATPase_alpha/beta_chains"/>
</dbReference>
<evidence type="ECO:0000256" key="4">
    <source>
        <dbReference type="ARBA" id="ARBA00022967"/>
    </source>
</evidence>
<dbReference type="SUPFAM" id="SSF52540">
    <property type="entry name" value="P-loop containing nucleoside triphosphate hydrolases"/>
    <property type="match status" value="1"/>
</dbReference>
<feature type="domain" description="AAA+ ATPase" evidence="6">
    <location>
        <begin position="137"/>
        <end position="311"/>
    </location>
</feature>
<gene>
    <name evidence="7" type="primary">fliI</name>
    <name evidence="7" type="ORF">CARN1_1097</name>
</gene>
<keyword evidence="2" id="KW-0547">Nucleotide-binding</keyword>
<reference evidence="7" key="1">
    <citation type="submission" date="2009-10" db="EMBL/GenBank/DDBJ databases">
        <title>Diversity of trophic interactions inside an arsenic-rich microbial ecosystem.</title>
        <authorList>
            <person name="Bertin P.N."/>
            <person name="Heinrich-Salmeron A."/>
            <person name="Pelletier E."/>
            <person name="Goulhen-Chollet F."/>
            <person name="Arsene-Ploetze F."/>
            <person name="Gallien S."/>
            <person name="Calteau A."/>
            <person name="Vallenet D."/>
            <person name="Casiot C."/>
            <person name="Chane-Woon-Ming B."/>
            <person name="Giloteaux L."/>
            <person name="Barakat M."/>
            <person name="Bonnefoy V."/>
            <person name="Bruneel O."/>
            <person name="Chandler M."/>
            <person name="Cleiss J."/>
            <person name="Duran R."/>
            <person name="Elbaz-Poulichet F."/>
            <person name="Fonknechten N."/>
            <person name="Lauga B."/>
            <person name="Mornico D."/>
            <person name="Ortet P."/>
            <person name="Schaeffer C."/>
            <person name="Siguier P."/>
            <person name="Alexander Thil Smith A."/>
            <person name="Van Dorsselaer A."/>
            <person name="Weissenbach J."/>
            <person name="Medigue C."/>
            <person name="Le Paslier D."/>
        </authorList>
    </citation>
    <scope>NUCLEOTIDE SEQUENCE</scope>
</reference>
<sequence length="408" mass="42017">MRAVSCGEILAVNGATIEAKLPGVHLGSRVRTESGARGVVVALREMRATIVPFDAPEGARSGSALRGAPQDERAVLGSALFGRSCNGGGDAIDGGAPIRGTRRRPGFAAPAPQDRVPIDRPLWSGVRAIDALLTFGRGARIGVLGGAGIGKTTLLDTIARGCAAEAVIYAAIGERGREAERAIARTDDRTTTIVATGDDRAAEWVAAAEFAMAHAVHLRARGLHVLLLCDSLARYANALRELALARGESLGRGGWPPSVVPALARWLEAAGATRHGSITVVATVLAADVEDPLLDATRALLDGHIALSPALAHAGRFPAIDILGSRSRTMDAVATPEHLIAASRVREGLALLAGSADARALGILGTDPRLLAAVAAEPALRALLEQGAEPAEPGRSLRILAEAADTLL</sequence>
<feature type="region of interest" description="Disordered" evidence="5">
    <location>
        <begin position="92"/>
        <end position="113"/>
    </location>
</feature>
<organism evidence="7">
    <name type="scientific">mine drainage metagenome</name>
    <dbReference type="NCBI Taxonomy" id="410659"/>
    <lineage>
        <taxon>unclassified sequences</taxon>
        <taxon>metagenomes</taxon>
        <taxon>ecological metagenomes</taxon>
    </lineage>
</organism>
<keyword evidence="7" id="KW-0378">Hydrolase</keyword>